<evidence type="ECO:0000313" key="3">
    <source>
        <dbReference type="Proteomes" id="UP000540412"/>
    </source>
</evidence>
<proteinExistence type="predicted"/>
<evidence type="ECO:0000313" key="2">
    <source>
        <dbReference type="EMBL" id="MBB5915114.1"/>
    </source>
</evidence>
<gene>
    <name evidence="2" type="ORF">BJY24_003981</name>
</gene>
<organism evidence="2 3">
    <name type="scientific">Nocardia transvalensis</name>
    <dbReference type="NCBI Taxonomy" id="37333"/>
    <lineage>
        <taxon>Bacteria</taxon>
        <taxon>Bacillati</taxon>
        <taxon>Actinomycetota</taxon>
        <taxon>Actinomycetes</taxon>
        <taxon>Mycobacteriales</taxon>
        <taxon>Nocardiaceae</taxon>
        <taxon>Nocardia</taxon>
    </lineage>
</organism>
<dbReference type="GO" id="GO:0003677">
    <property type="term" value="F:DNA binding"/>
    <property type="evidence" value="ECO:0007669"/>
    <property type="project" value="InterPro"/>
</dbReference>
<evidence type="ECO:0000259" key="1">
    <source>
        <dbReference type="SMART" id="SM00530"/>
    </source>
</evidence>
<dbReference type="EMBL" id="JACHIT010000001">
    <property type="protein sequence ID" value="MBB5915114.1"/>
    <property type="molecule type" value="Genomic_DNA"/>
</dbReference>
<dbReference type="InterPro" id="IPR001387">
    <property type="entry name" value="Cro/C1-type_HTH"/>
</dbReference>
<name>A0A7W9PFA1_9NOCA</name>
<keyword evidence="3" id="KW-1185">Reference proteome</keyword>
<accession>A0A7W9PFA1</accession>
<dbReference type="RefSeq" id="WP_083905223.1">
    <property type="nucleotide sequence ID" value="NZ_JACHIT010000001.1"/>
</dbReference>
<sequence>MIGSNAARAESAGGGGPDADPALLRLVLGARLRRLREAAGISGQAAGQAIRASHSKISRLEAGRVGFRAIDIDDLLTLYGVDDPATRAEFQQLAEQANATGRWQVDGDYAGQRLDTYLALEDAASVVRSYAPGVIPELLQTAAYAHAVSAIARPGSTSEVQRRVELLMRRQRLLRRADAPKVWLVIEEAVLRRPLGGVDIWRDQLGHLAAVAARAEVTVQILPDHIGGPAISSVPFTLLRFAEPDLSDIVHLHHATGAQFLDRRGDLDTYHAIWDRLCVHAAPPERSLDLIASLAADRAARSETPHTWDR</sequence>
<dbReference type="SMART" id="SM00530">
    <property type="entry name" value="HTH_XRE"/>
    <property type="match status" value="1"/>
</dbReference>
<dbReference type="InterPro" id="IPR010982">
    <property type="entry name" value="Lambda_DNA-bd_dom_sf"/>
</dbReference>
<comment type="caution">
    <text evidence="2">The sequence shown here is derived from an EMBL/GenBank/DDBJ whole genome shotgun (WGS) entry which is preliminary data.</text>
</comment>
<dbReference type="CDD" id="cd00093">
    <property type="entry name" value="HTH_XRE"/>
    <property type="match status" value="1"/>
</dbReference>
<dbReference type="Pfam" id="PF19054">
    <property type="entry name" value="DUF5753"/>
    <property type="match status" value="1"/>
</dbReference>
<dbReference type="Proteomes" id="UP000540412">
    <property type="component" value="Unassembled WGS sequence"/>
</dbReference>
<reference evidence="2 3" key="1">
    <citation type="submission" date="2020-08" db="EMBL/GenBank/DDBJ databases">
        <title>Sequencing the genomes of 1000 actinobacteria strains.</title>
        <authorList>
            <person name="Klenk H.-P."/>
        </authorList>
    </citation>
    <scope>NUCLEOTIDE SEQUENCE [LARGE SCALE GENOMIC DNA]</scope>
    <source>
        <strain evidence="2 3">DSM 43582</strain>
    </source>
</reference>
<protein>
    <submittedName>
        <fullName evidence="2">Transcriptional regulator with XRE-family HTH domain</fullName>
    </submittedName>
</protein>
<feature type="domain" description="HTH cro/C1-type" evidence="1">
    <location>
        <begin position="31"/>
        <end position="86"/>
    </location>
</feature>
<dbReference type="Pfam" id="PF13560">
    <property type="entry name" value="HTH_31"/>
    <property type="match status" value="1"/>
</dbReference>
<dbReference type="AlphaFoldDB" id="A0A7W9PFA1"/>
<dbReference type="InterPro" id="IPR043917">
    <property type="entry name" value="DUF5753"/>
</dbReference>
<dbReference type="Gene3D" id="1.10.260.40">
    <property type="entry name" value="lambda repressor-like DNA-binding domains"/>
    <property type="match status" value="1"/>
</dbReference>
<dbReference type="SUPFAM" id="SSF47413">
    <property type="entry name" value="lambda repressor-like DNA-binding domains"/>
    <property type="match status" value="1"/>
</dbReference>